<dbReference type="InterPro" id="IPR057670">
    <property type="entry name" value="SH3_retrovirus"/>
</dbReference>
<dbReference type="Gramene" id="OB11G19390.1">
    <property type="protein sequence ID" value="OB11G19390.1"/>
    <property type="gene ID" value="OB11G19390"/>
</dbReference>
<keyword evidence="2" id="KW-0378">Hydrolase</keyword>
<reference evidence="6" key="2">
    <citation type="submission" date="2013-04" db="UniProtKB">
        <authorList>
            <consortium name="EnsemblPlants"/>
        </authorList>
    </citation>
    <scope>IDENTIFICATION</scope>
</reference>
<evidence type="ECO:0000259" key="5">
    <source>
        <dbReference type="Pfam" id="PF25597"/>
    </source>
</evidence>
<keyword evidence="1" id="KW-0479">Metal-binding</keyword>
<organism evidence="6">
    <name type="scientific">Oryza brachyantha</name>
    <name type="common">malo sina</name>
    <dbReference type="NCBI Taxonomy" id="4533"/>
    <lineage>
        <taxon>Eukaryota</taxon>
        <taxon>Viridiplantae</taxon>
        <taxon>Streptophyta</taxon>
        <taxon>Embryophyta</taxon>
        <taxon>Tracheophyta</taxon>
        <taxon>Spermatophyta</taxon>
        <taxon>Magnoliopsida</taxon>
        <taxon>Liliopsida</taxon>
        <taxon>Poales</taxon>
        <taxon>Poaceae</taxon>
        <taxon>BOP clade</taxon>
        <taxon>Oryzoideae</taxon>
        <taxon>Oryzeae</taxon>
        <taxon>Oryzinae</taxon>
        <taxon>Oryza</taxon>
    </lineage>
</organism>
<feature type="domain" description="Retroviral polymerase SH3-like" evidence="5">
    <location>
        <begin position="59"/>
        <end position="115"/>
    </location>
</feature>
<protein>
    <submittedName>
        <fullName evidence="6">Uncharacterized protein</fullName>
    </submittedName>
</protein>
<evidence type="ECO:0000256" key="3">
    <source>
        <dbReference type="SAM" id="MobiDB-lite"/>
    </source>
</evidence>
<dbReference type="InterPro" id="IPR012337">
    <property type="entry name" value="RNaseH-like_sf"/>
</dbReference>
<accession>J3N803</accession>
<dbReference type="Proteomes" id="UP000006038">
    <property type="component" value="Chromosome 11"/>
</dbReference>
<evidence type="ECO:0000256" key="2">
    <source>
        <dbReference type="ARBA" id="ARBA00022801"/>
    </source>
</evidence>
<feature type="region of interest" description="Disordered" evidence="3">
    <location>
        <begin position="150"/>
        <end position="175"/>
    </location>
</feature>
<dbReference type="eggNOG" id="KOG0017">
    <property type="taxonomic scope" value="Eukaryota"/>
</dbReference>
<evidence type="ECO:0000256" key="1">
    <source>
        <dbReference type="ARBA" id="ARBA00022723"/>
    </source>
</evidence>
<dbReference type="PANTHER" id="PTHR42648">
    <property type="entry name" value="TRANSPOSASE, PUTATIVE-RELATED"/>
    <property type="match status" value="1"/>
</dbReference>
<dbReference type="Pfam" id="PF25597">
    <property type="entry name" value="SH3_retrovirus"/>
    <property type="match status" value="1"/>
</dbReference>
<dbReference type="GO" id="GO:0046872">
    <property type="term" value="F:metal ion binding"/>
    <property type="evidence" value="ECO:0007669"/>
    <property type="project" value="UniProtKB-KW"/>
</dbReference>
<reference evidence="6" key="1">
    <citation type="journal article" date="2013" name="Nat. Commun.">
        <title>Whole-genome sequencing of Oryza brachyantha reveals mechanisms underlying Oryza genome evolution.</title>
        <authorList>
            <person name="Chen J."/>
            <person name="Huang Q."/>
            <person name="Gao D."/>
            <person name="Wang J."/>
            <person name="Lang Y."/>
            <person name="Liu T."/>
            <person name="Li B."/>
            <person name="Bai Z."/>
            <person name="Luis Goicoechea J."/>
            <person name="Liang C."/>
            <person name="Chen C."/>
            <person name="Zhang W."/>
            <person name="Sun S."/>
            <person name="Liao Y."/>
            <person name="Zhang X."/>
            <person name="Yang L."/>
            <person name="Song C."/>
            <person name="Wang M."/>
            <person name="Shi J."/>
            <person name="Liu G."/>
            <person name="Liu J."/>
            <person name="Zhou H."/>
            <person name="Zhou W."/>
            <person name="Yu Q."/>
            <person name="An N."/>
            <person name="Chen Y."/>
            <person name="Cai Q."/>
            <person name="Wang B."/>
            <person name="Liu B."/>
            <person name="Min J."/>
            <person name="Huang Y."/>
            <person name="Wu H."/>
            <person name="Li Z."/>
            <person name="Zhang Y."/>
            <person name="Yin Y."/>
            <person name="Song W."/>
            <person name="Jiang J."/>
            <person name="Jackson S.A."/>
            <person name="Wing R.A."/>
            <person name="Wang J."/>
            <person name="Chen M."/>
        </authorList>
    </citation>
    <scope>NUCLEOTIDE SEQUENCE [LARGE SCALE GENOMIC DNA]</scope>
    <source>
        <strain evidence="6">cv. IRGC 101232</strain>
    </source>
</reference>
<dbReference type="EnsemblPlants" id="OB11G19390.1">
    <property type="protein sequence ID" value="OB11G19390.1"/>
    <property type="gene ID" value="OB11G19390"/>
</dbReference>
<dbReference type="GO" id="GO:0016787">
    <property type="term" value="F:hydrolase activity"/>
    <property type="evidence" value="ECO:0007669"/>
    <property type="project" value="UniProtKB-KW"/>
</dbReference>
<evidence type="ECO:0000259" key="4">
    <source>
        <dbReference type="Pfam" id="PF07727"/>
    </source>
</evidence>
<sequence>MARTMLDEYKTQDVFWAEAVNTACHSLNRLYLHKLLKKTTYELLIGKKPNVLYFRVFGCKWFILSKMPRSSKFASKVDEGFLLGYEANSRAYRVFNKTTGIVEVSRDVTFDETNGSQVEQVEVNDARIGISWENIDNTAVGDVRPREVEREQEASPDGGEWCCRSGPPTRRGPTPNPRSWHICNLHGAMEVRNCNACMDIKKEVSVLRALKFIFVPALKIVKTGPVCERVKVEDVLEDPDCEMAMQEELNNFKRNESAFLNGPISELVYVEQPPGFKDPKHSYHIYKLHKALYRVKQASRAWYECLRDFLAENGFKIGKADTTIFIKKVKNGLFVCQIYVDGIIFGSTNISFSEEYNRIMTKRFEMSMMGELKFLLGLQVKQLKDNTFISQTKYFKDVLKKFDMDGAKPIKTPMPINGHLNLNINGKDVDVKYPPSRRIGKKKVDEVSPSRRRGKGTANRGRPSSGRIEEPSSSPPTRPAYCPCDAQHPNHEAAEGAISLVPRKVQIFTPAYETPRRRVEYLRNMTKAKTDRGKALEAQLECNLDYRFYTDVQVDWYNSIIMGRKKPAITEMKWID</sequence>
<dbReference type="STRING" id="4533.J3N803"/>
<feature type="region of interest" description="Disordered" evidence="3">
    <location>
        <begin position="429"/>
        <end position="481"/>
    </location>
</feature>
<dbReference type="SUPFAM" id="SSF53098">
    <property type="entry name" value="Ribonuclease H-like"/>
    <property type="match status" value="1"/>
</dbReference>
<evidence type="ECO:0000313" key="6">
    <source>
        <dbReference type="EnsemblPlants" id="OB11G19390.1"/>
    </source>
</evidence>
<dbReference type="AlphaFoldDB" id="J3N803"/>
<dbReference type="PANTHER" id="PTHR42648:SF21">
    <property type="entry name" value="CYSTEINE-RICH RLK (RECEPTOR-LIKE PROTEIN KINASE) 8"/>
    <property type="match status" value="1"/>
</dbReference>
<feature type="domain" description="Reverse transcriptase Ty1/copia-type" evidence="4">
    <location>
        <begin position="256"/>
        <end position="414"/>
    </location>
</feature>
<dbReference type="Pfam" id="PF07727">
    <property type="entry name" value="RVT_2"/>
    <property type="match status" value="1"/>
</dbReference>
<proteinExistence type="predicted"/>
<dbReference type="InterPro" id="IPR013103">
    <property type="entry name" value="RVT_2"/>
</dbReference>
<dbReference type="HOGENOM" id="CLU_473604_0_0_1"/>
<feature type="compositionally biased region" description="Low complexity" evidence="3">
    <location>
        <begin position="164"/>
        <end position="175"/>
    </location>
</feature>
<evidence type="ECO:0000313" key="7">
    <source>
        <dbReference type="Proteomes" id="UP000006038"/>
    </source>
</evidence>
<keyword evidence="7" id="KW-1185">Reference proteome</keyword>
<dbReference type="OMA" id="WENIDNT"/>
<name>J3N803_ORYBR</name>
<dbReference type="InterPro" id="IPR039537">
    <property type="entry name" value="Retrotran_Ty1/copia-like"/>
</dbReference>